<dbReference type="Proteomes" id="UP000189452">
    <property type="component" value="Chromosome"/>
</dbReference>
<dbReference type="EMBL" id="COPH01000020">
    <property type="protein sequence ID" value="CLW48113.1"/>
    <property type="molecule type" value="Genomic_DNA"/>
</dbReference>
<dbReference type="InterPro" id="IPR012338">
    <property type="entry name" value="Beta-lactam/transpept-like"/>
</dbReference>
<sequence length="415" mass="45274">MRAGDGKIRVPADLDAVTATGEEDHSEIDGAAVDRIWRAARHWYRAGMHPAIQLCIRHHGRVVLNRAIGHGWGNAPTDEADAEKIPVTTDTPFCVYSAAKAITATVVHMLVERGHFALDDRVCEYLPSYTSHGKHRTTIRHVLTHSAGVPFPTGPRPDVRRADDHEYAVERLGELRPLYRPGLVHIYHALTWGPLMREIVYAATGKEIREILATEILDPLGFRWTNFGVAERDVPLVAPSHATGRQLPPVIAAVFRKAIGGTVHEIIPYTNTPFFLSTILPSSNTVSTANELSRFMEILRRGGELDGVRVLSPETLRGAVTECRRLRPDFATGLMPLRWGTGFMLGSAKYGPFGRNAPAAFGHLGLVNIAVWADPERALSGGLISSGKPGRDPEAGRYGALLNAITAEIPRASSG</sequence>
<proteinExistence type="predicted"/>
<evidence type="ECO:0000313" key="3">
    <source>
        <dbReference type="EMBL" id="CKS91394.1"/>
    </source>
</evidence>
<dbReference type="EMBL" id="CNFT01000783">
    <property type="protein sequence ID" value="CKS32958.1"/>
    <property type="molecule type" value="Genomic_DNA"/>
</dbReference>
<dbReference type="EMBL" id="LR027516">
    <property type="protein sequence ID" value="VCU52099.1"/>
    <property type="molecule type" value="Genomic_DNA"/>
</dbReference>
<organism evidence="6 12">
    <name type="scientific">Mycobacterium tuberculosis</name>
    <dbReference type="NCBI Taxonomy" id="1773"/>
    <lineage>
        <taxon>Bacteria</taxon>
        <taxon>Bacillati</taxon>
        <taxon>Actinomycetota</taxon>
        <taxon>Actinomycetes</taxon>
        <taxon>Mycobacteriales</taxon>
        <taxon>Mycobacteriaceae</taxon>
        <taxon>Mycobacterium</taxon>
        <taxon>Mycobacterium tuberculosis complex</taxon>
    </lineage>
</organism>
<evidence type="ECO:0000313" key="7">
    <source>
        <dbReference type="EMBL" id="REQ48216.1"/>
    </source>
</evidence>
<dbReference type="RefSeq" id="WP_003420590.1">
    <property type="nucleotide sequence ID" value="NZ_AP018033.1"/>
</dbReference>
<evidence type="ECO:0000313" key="11">
    <source>
        <dbReference type="Proteomes" id="UP000050164"/>
    </source>
</evidence>
<evidence type="ECO:0000259" key="1">
    <source>
        <dbReference type="Pfam" id="PF00144"/>
    </source>
</evidence>
<dbReference type="Proteomes" id="UP000300237">
    <property type="component" value="Chromosome"/>
</dbReference>
<dbReference type="PANTHER" id="PTHR43283">
    <property type="entry name" value="BETA-LACTAMASE-RELATED"/>
    <property type="match status" value="1"/>
</dbReference>
<evidence type="ECO:0000313" key="2">
    <source>
        <dbReference type="EMBL" id="CKS32958.1"/>
    </source>
</evidence>
<reference evidence="8 14" key="7">
    <citation type="submission" date="2018-08" db="EMBL/GenBank/DDBJ databases">
        <authorList>
            <person name="Fokvardsen B D."/>
            <person name="Norman A."/>
        </authorList>
    </citation>
    <scope>NUCLEOTIDE SEQUENCE [LARGE SCALE GENOMIC DNA]</scope>
    <source>
        <strain evidence="8 14">DKC2</strain>
    </source>
</reference>
<name>A0A045KDC1_MYCTX</name>
<dbReference type="SMR" id="A0A045KDC1"/>
<dbReference type="SUPFAM" id="SSF56601">
    <property type="entry name" value="beta-lactamase/transpeptidase-like"/>
    <property type="match status" value="1"/>
</dbReference>
<gene>
    <name evidence="6" type="primary">ampC_2</name>
    <name evidence="2" type="synonym">lipE</name>
    <name evidence="6" type="ORF">A4S10_03954</name>
    <name evidence="8" type="ORF">DKC2_4019</name>
    <name evidence="7" type="ORF">DSJ38_19345</name>
    <name evidence="3" type="ORF">ERS027646_02671</name>
    <name evidence="2" type="ORF">ERS027659_02949</name>
    <name evidence="4" type="ORF">ERS094118_02645</name>
    <name evidence="5" type="ORF">J8J21_02865</name>
</gene>
<evidence type="ECO:0000313" key="9">
    <source>
        <dbReference type="Proteomes" id="UP000048948"/>
    </source>
</evidence>
<dbReference type="EC" id="3.1.-.-" evidence="2"/>
<protein>
    <submittedName>
        <fullName evidence="6">Beta-lactamase</fullName>
        <ecNumber evidence="6">3.5.2.6</ecNumber>
    </submittedName>
    <submittedName>
        <fullName evidence="2 5">lipase LIPE</fullName>
        <ecNumber evidence="2">3.1.-.-</ecNumber>
        <ecNumber evidence="5">3.1.1.1</ecNumber>
    </submittedName>
</protein>
<dbReference type="NCBIfam" id="NF038269">
    <property type="entry name" value="lipase_LipE"/>
    <property type="match status" value="1"/>
</dbReference>
<dbReference type="Pfam" id="PF00144">
    <property type="entry name" value="Beta-lactamase"/>
    <property type="match status" value="1"/>
</dbReference>
<reference evidence="4 10" key="1">
    <citation type="submission" date="2015-03" db="EMBL/GenBank/DDBJ databases">
        <authorList>
            <consortium name="Pathogen Informatics"/>
            <person name="Murphy D."/>
        </authorList>
    </citation>
    <scope>NUCLEOTIDE SEQUENCE [LARGE SCALE GENOMIC DNA]</scope>
    <source>
        <strain evidence="4 10">0268S</strain>
    </source>
</reference>
<dbReference type="GO" id="GO:0106435">
    <property type="term" value="F:carboxylesterase activity"/>
    <property type="evidence" value="ECO:0007669"/>
    <property type="project" value="UniProtKB-EC"/>
</dbReference>
<dbReference type="Proteomes" id="UP000671119">
    <property type="component" value="Unassembled WGS sequence"/>
</dbReference>
<dbReference type="EMBL" id="QTBD01000220">
    <property type="protein sequence ID" value="REQ48216.1"/>
    <property type="molecule type" value="Genomic_DNA"/>
</dbReference>
<dbReference type="EC" id="3.5.2.6" evidence="6"/>
<dbReference type="Proteomes" id="UP000050139">
    <property type="component" value="Unassembled WGS sequence"/>
</dbReference>
<dbReference type="InterPro" id="IPR050789">
    <property type="entry name" value="Diverse_Enzym_Activities"/>
</dbReference>
<dbReference type="PANTHER" id="PTHR43283:SF3">
    <property type="entry name" value="BETA-LACTAMASE FAMILY PROTEIN (AFU_ORTHOLOGUE AFUA_5G07500)"/>
    <property type="match status" value="1"/>
</dbReference>
<reference evidence="9 11" key="2">
    <citation type="submission" date="2015-03" db="EMBL/GenBank/DDBJ databases">
        <authorList>
            <consortium name="Pathogen Informatics"/>
        </authorList>
    </citation>
    <scope>NUCLEOTIDE SEQUENCE [LARGE SCALE GENOMIC DNA]</scope>
    <source>
        <strain evidence="3 9">Bir 172</strain>
        <strain evidence="2 11">Bir 185</strain>
    </source>
</reference>
<dbReference type="OMA" id="FRWTNYG"/>
<dbReference type="InterPro" id="IPR001466">
    <property type="entry name" value="Beta-lactam-related"/>
</dbReference>
<evidence type="ECO:0000313" key="6">
    <source>
        <dbReference type="EMBL" id="OMH61755.1"/>
    </source>
</evidence>
<dbReference type="EMBL" id="LWDQ01000001">
    <property type="protein sequence ID" value="OMH61755.1"/>
    <property type="molecule type" value="Genomic_DNA"/>
</dbReference>
<keyword evidence="6" id="KW-0378">Hydrolase</keyword>
<dbReference type="Proteomes" id="UP000048948">
    <property type="component" value="Unassembled WGS sequence"/>
</dbReference>
<reference evidence="6 12" key="3">
    <citation type="submission" date="2016-04" db="EMBL/GenBank/DDBJ databases">
        <authorList>
            <person name="Bigi M."/>
            <person name="Bigi F."/>
            <person name="Soria M.A."/>
        </authorList>
    </citation>
    <scope>NUCLEOTIDE SEQUENCE [LARGE SCALE GENOMIC DNA]</scope>
    <source>
        <strain evidence="6 12">6548</strain>
    </source>
</reference>
<reference evidence="5 15" key="8">
    <citation type="submission" date="2021-03" db="EMBL/GenBank/DDBJ databases">
        <title>Whole Genome Sequencing of Mycobacterium tuberculosis clinical isolates from Arunachal Pradesh, India.</title>
        <authorList>
            <person name="Singh S."/>
            <person name="Mudliar S.R."/>
            <person name="Kulsum U."/>
            <person name="Rufai S.B."/>
            <person name="Singh P.K."/>
            <person name="Umpo M."/>
            <person name="Nyori M."/>
        </authorList>
    </citation>
    <scope>NUCLEOTIDE SEQUENCE [LARGE SCALE GENOMIC DNA]</scope>
    <source>
        <strain evidence="5 15">OMICS/BPL/0142/20/SP</strain>
    </source>
</reference>
<reference evidence="7 13" key="4">
    <citation type="journal article" date="2017" name="N. Engl. J. Med.">
        <title>Transmission of Extensively Drug-Resistant Tuberculosis in South Africa.</title>
        <authorList>
            <person name="Shah N.S."/>
            <person name="Auld S.C."/>
            <person name="Brust J.C."/>
            <person name="Mathema B."/>
            <person name="Ismail N."/>
            <person name="Moodley P."/>
            <person name="Mlisana K."/>
            <person name="Allana S."/>
            <person name="Campbell A."/>
            <person name="Mthiyane T."/>
            <person name="Morris N."/>
            <person name="Mpangase P."/>
            <person name="van der Meulen H."/>
            <person name="Omar S.V."/>
            <person name="Brown T.S."/>
            <person name="Narechania A."/>
            <person name="Shaskina E."/>
            <person name="Kapwata T."/>
            <person name="Kreiswirth B."/>
            <person name="Gandhi N.R."/>
        </authorList>
    </citation>
    <scope>NUCLEOTIDE SEQUENCE [LARGE SCALE GENOMIC DNA]</scope>
    <source>
        <strain evidence="7 13">32301_S10</strain>
    </source>
</reference>
<evidence type="ECO:0000313" key="15">
    <source>
        <dbReference type="Proteomes" id="UP000671119"/>
    </source>
</evidence>
<dbReference type="EMBL" id="CNGE01000523">
    <property type="protein sequence ID" value="CKS91394.1"/>
    <property type="molecule type" value="Genomic_DNA"/>
</dbReference>
<evidence type="ECO:0000313" key="10">
    <source>
        <dbReference type="Proteomes" id="UP000050139"/>
    </source>
</evidence>
<evidence type="ECO:0000313" key="14">
    <source>
        <dbReference type="Proteomes" id="UP000300237"/>
    </source>
</evidence>
<dbReference type="Gene3D" id="3.40.710.10">
    <property type="entry name" value="DD-peptidase/beta-lactamase superfamily"/>
    <property type="match status" value="1"/>
</dbReference>
<reference evidence="6 12" key="5">
    <citation type="submission" date="2017-02" db="EMBL/GenBank/DDBJ databases">
        <title>Protein polymorphisms may explain contrasting epidemiological fitness of two variants of a multidrug-resistant Mycobacterium tuberculosis strain.</title>
        <authorList>
            <person name="Bigi M.M."/>
            <person name="Lopez B."/>
            <person name="Blanco F.C."/>
            <person name="Sasiain M.C."/>
            <person name="De La Barrera S."/>
            <person name="Ritacco V."/>
            <person name="Bigi F."/>
            <person name="Soria M.A."/>
        </authorList>
    </citation>
    <scope>NUCLEOTIDE SEQUENCE [LARGE SCALE GENOMIC DNA]</scope>
    <source>
        <strain evidence="6 12">6548</strain>
    </source>
</reference>
<evidence type="ECO:0000313" key="4">
    <source>
        <dbReference type="EMBL" id="CLW48113.1"/>
    </source>
</evidence>
<accession>A0A045KDC1</accession>
<dbReference type="Proteomes" id="UP000050164">
    <property type="component" value="Unassembled WGS sequence"/>
</dbReference>
<dbReference type="GO" id="GO:0008800">
    <property type="term" value="F:beta-lactamase activity"/>
    <property type="evidence" value="ECO:0007669"/>
    <property type="project" value="UniProtKB-EC"/>
</dbReference>
<evidence type="ECO:0000313" key="12">
    <source>
        <dbReference type="Proteomes" id="UP000189452"/>
    </source>
</evidence>
<evidence type="ECO:0000313" key="5">
    <source>
        <dbReference type="EMBL" id="MBP0682090.1"/>
    </source>
</evidence>
<dbReference type="EMBL" id="JAGIZI010000003">
    <property type="protein sequence ID" value="MBP0682090.1"/>
    <property type="molecule type" value="Genomic_DNA"/>
</dbReference>
<dbReference type="Proteomes" id="UP000256381">
    <property type="component" value="Unassembled WGS sequence"/>
</dbReference>
<dbReference type="AlphaFoldDB" id="A0A045KDC1"/>
<reference evidence="7" key="6">
    <citation type="submission" date="2018-07" db="EMBL/GenBank/DDBJ databases">
        <authorList>
            <person name="Shah S."/>
            <person name="Brown T."/>
            <person name="Auld S."/>
            <person name="Bratton K."/>
            <person name="Narechania A."/>
            <person name="Mathema B."/>
            <person name="Gandhi N."/>
        </authorList>
    </citation>
    <scope>NUCLEOTIDE SEQUENCE</scope>
    <source>
        <strain evidence="7">32301_S10</strain>
    </source>
</reference>
<evidence type="ECO:0000313" key="8">
    <source>
        <dbReference type="EMBL" id="VCU52099.1"/>
    </source>
</evidence>
<feature type="domain" description="Beta-lactamase-related" evidence="1">
    <location>
        <begin position="43"/>
        <end position="398"/>
    </location>
</feature>
<evidence type="ECO:0000313" key="13">
    <source>
        <dbReference type="Proteomes" id="UP000256381"/>
    </source>
</evidence>
<dbReference type="EC" id="3.1.1.1" evidence="5"/>